<accession>A0A2W4VL79</accession>
<sequence>MVKFLVVVIPAVLVMAIAILSAQNGTPVSVAFLNGETTPLPLGLLMAFALGVGMIGTAILLSLFGPKTKTR</sequence>
<gene>
    <name evidence="2" type="ORF">DCF25_16755</name>
</gene>
<keyword evidence="1" id="KW-1133">Transmembrane helix</keyword>
<evidence type="ECO:0000313" key="3">
    <source>
        <dbReference type="Proteomes" id="UP000249354"/>
    </source>
</evidence>
<reference evidence="2 3" key="2">
    <citation type="submission" date="2018-06" db="EMBL/GenBank/DDBJ databases">
        <title>Metagenomic assembly of (sub)arctic Cyanobacteria and their associated microbiome from non-axenic cultures.</title>
        <authorList>
            <person name="Baurain D."/>
        </authorList>
    </citation>
    <scope>NUCLEOTIDE SEQUENCE [LARGE SCALE GENOMIC DNA]</scope>
    <source>
        <strain evidence="2">ULC129bin1</strain>
    </source>
</reference>
<comment type="caution">
    <text evidence="2">The sequence shown here is derived from an EMBL/GenBank/DDBJ whole genome shotgun (WGS) entry which is preliminary data.</text>
</comment>
<protein>
    <submittedName>
        <fullName evidence="2">DUF1049 domain-containing protein</fullName>
    </submittedName>
</protein>
<name>A0A2W4VL79_9CYAN</name>
<evidence type="ECO:0000256" key="1">
    <source>
        <dbReference type="SAM" id="Phobius"/>
    </source>
</evidence>
<organism evidence="2 3">
    <name type="scientific">Leptolyngbya foveolarum</name>
    <dbReference type="NCBI Taxonomy" id="47253"/>
    <lineage>
        <taxon>Bacteria</taxon>
        <taxon>Bacillati</taxon>
        <taxon>Cyanobacteriota</taxon>
        <taxon>Cyanophyceae</taxon>
        <taxon>Leptolyngbyales</taxon>
        <taxon>Leptolyngbyaceae</taxon>
        <taxon>Leptolyngbya group</taxon>
        <taxon>Leptolyngbya</taxon>
    </lineage>
</organism>
<dbReference type="Proteomes" id="UP000249354">
    <property type="component" value="Unassembled WGS sequence"/>
</dbReference>
<evidence type="ECO:0000313" key="2">
    <source>
        <dbReference type="EMBL" id="PZO12981.1"/>
    </source>
</evidence>
<dbReference type="EMBL" id="QBMC01000135">
    <property type="protein sequence ID" value="PZO12981.1"/>
    <property type="molecule type" value="Genomic_DNA"/>
</dbReference>
<feature type="transmembrane region" description="Helical" evidence="1">
    <location>
        <begin position="46"/>
        <end position="65"/>
    </location>
</feature>
<dbReference type="AlphaFoldDB" id="A0A2W4VL79"/>
<proteinExistence type="predicted"/>
<reference evidence="3" key="1">
    <citation type="submission" date="2018-04" db="EMBL/GenBank/DDBJ databases">
        <authorList>
            <person name="Cornet L."/>
        </authorList>
    </citation>
    <scope>NUCLEOTIDE SEQUENCE [LARGE SCALE GENOMIC DNA]</scope>
</reference>
<keyword evidence="1" id="KW-0812">Transmembrane</keyword>
<keyword evidence="1" id="KW-0472">Membrane</keyword>